<protein>
    <submittedName>
        <fullName evidence="1">Uncharacterized protein</fullName>
    </submittedName>
</protein>
<dbReference type="RefSeq" id="WP_119319797.1">
    <property type="nucleotide sequence ID" value="NZ_AP025739.1"/>
</dbReference>
<dbReference type="EMBL" id="AP025739">
    <property type="protein sequence ID" value="BDI34430.1"/>
    <property type="molecule type" value="Genomic_DNA"/>
</dbReference>
<name>A0A402CQQ4_9BACT</name>
<reference evidence="1 2" key="1">
    <citation type="journal article" date="2019" name="Int. J. Syst. Evol. Microbiol.">
        <title>Capsulimonas corticalis gen. nov., sp. nov., an aerobic capsulated bacterium, of a novel bacterial order, Capsulimonadales ord. nov., of the class Armatimonadia of the phylum Armatimonadetes.</title>
        <authorList>
            <person name="Li J."/>
            <person name="Kudo C."/>
            <person name="Tonouchi A."/>
        </authorList>
    </citation>
    <scope>NUCLEOTIDE SEQUENCE [LARGE SCALE GENOMIC DNA]</scope>
    <source>
        <strain evidence="1 2">AX-7</strain>
    </source>
</reference>
<organism evidence="1 2">
    <name type="scientific">Capsulimonas corticalis</name>
    <dbReference type="NCBI Taxonomy" id="2219043"/>
    <lineage>
        <taxon>Bacteria</taxon>
        <taxon>Bacillati</taxon>
        <taxon>Armatimonadota</taxon>
        <taxon>Armatimonadia</taxon>
        <taxon>Capsulimonadales</taxon>
        <taxon>Capsulimonadaceae</taxon>
        <taxon>Capsulimonas</taxon>
    </lineage>
</organism>
<dbReference type="OrthoDB" id="259915at2"/>
<evidence type="ECO:0000313" key="2">
    <source>
        <dbReference type="Proteomes" id="UP000287394"/>
    </source>
</evidence>
<sequence length="405" mass="44580">MAFGKLFPPASGDDFAALMMAAAKAAGHSDSLVYDSDRFCLKPPGDGVAVMYLVNAYDEYRAALPWNRRGVIERFARLYASLDSVGTISPDDARANLRARVRERIIFEHLKLENRVGGAQAMDTPYRVLGDHLTVEVVYDLPQAIRSVSRDQLAEWGMTFEEALSLGAQNLLSDGPSRFKTLRSGLYLSEWRDNYDASRLPLPEIVPSLAVKGRHVAMVPSRDVLIVTGSEDPEGLVAMAKYAQDVLQKPRPMSGFAFQLGARWEAYLPPPEHPAHALLKLLSAQALAQYYQQQANSLNALHAKDNTDIFVAEYMAYRDKKTGVVTASASWARDVDSLLPRADQILLSERDPAGGIVLLGAAPWERVAAVAGDLFEAQDLYPPRFRVRGFPTPAQLAEIAPQPLT</sequence>
<proteinExistence type="predicted"/>
<dbReference type="KEGG" id="ccot:CCAX7_64810"/>
<gene>
    <name evidence="1" type="ORF">CCAX7_64810</name>
</gene>
<keyword evidence="2" id="KW-1185">Reference proteome</keyword>
<accession>A0A402CQQ4</accession>
<dbReference type="Proteomes" id="UP000287394">
    <property type="component" value="Chromosome"/>
</dbReference>
<dbReference type="AlphaFoldDB" id="A0A402CQQ4"/>
<evidence type="ECO:0000313" key="1">
    <source>
        <dbReference type="EMBL" id="BDI34430.1"/>
    </source>
</evidence>